<dbReference type="AlphaFoldDB" id="A0A7W9S308"/>
<dbReference type="SMART" id="SM00886">
    <property type="entry name" value="Dabb"/>
    <property type="match status" value="1"/>
</dbReference>
<proteinExistence type="predicted"/>
<evidence type="ECO:0000313" key="3">
    <source>
        <dbReference type="Proteomes" id="UP000533306"/>
    </source>
</evidence>
<dbReference type="PROSITE" id="PS51502">
    <property type="entry name" value="S_R_A_B_BARREL"/>
    <property type="match status" value="1"/>
</dbReference>
<dbReference type="InterPro" id="IPR011008">
    <property type="entry name" value="Dimeric_a/b-barrel"/>
</dbReference>
<dbReference type="SUPFAM" id="SSF54909">
    <property type="entry name" value="Dimeric alpha+beta barrel"/>
    <property type="match status" value="1"/>
</dbReference>
<feature type="domain" description="Stress-response A/B barrel" evidence="1">
    <location>
        <begin position="16"/>
        <end position="106"/>
    </location>
</feature>
<dbReference type="Gene3D" id="3.30.70.100">
    <property type="match status" value="1"/>
</dbReference>
<accession>A0A7W9S308</accession>
<dbReference type="Pfam" id="PF07876">
    <property type="entry name" value="Dabb"/>
    <property type="match status" value="1"/>
</dbReference>
<dbReference type="EMBL" id="JACHEU010000001">
    <property type="protein sequence ID" value="MBB6012970.1"/>
    <property type="molecule type" value="Genomic_DNA"/>
</dbReference>
<name>A0A7W9S308_9HYPH</name>
<organism evidence="2 3">
    <name type="scientific">Aquamicrobium lusatiense</name>
    <dbReference type="NCBI Taxonomy" id="89772"/>
    <lineage>
        <taxon>Bacteria</taxon>
        <taxon>Pseudomonadati</taxon>
        <taxon>Pseudomonadota</taxon>
        <taxon>Alphaproteobacteria</taxon>
        <taxon>Hyphomicrobiales</taxon>
        <taxon>Phyllobacteriaceae</taxon>
        <taxon>Aquamicrobium</taxon>
    </lineage>
</organism>
<gene>
    <name evidence="2" type="ORF">HNR59_002315</name>
</gene>
<keyword evidence="3" id="KW-1185">Reference proteome</keyword>
<dbReference type="Proteomes" id="UP000533306">
    <property type="component" value="Unassembled WGS sequence"/>
</dbReference>
<sequence>MCDHPSTTTLQEAELIRHIVFFTVKPDMDVETVREGLMNLGRIPHSSHFEVSVNRKVDLYENQIDIVVYAEFENEAALHAFKADPIYSQTTAKVRPMRDLRFSADVVSGN</sequence>
<reference evidence="2 3" key="1">
    <citation type="submission" date="2020-08" db="EMBL/GenBank/DDBJ databases">
        <title>Genomic Encyclopedia of Type Strains, Phase IV (KMG-IV): sequencing the most valuable type-strain genomes for metagenomic binning, comparative biology and taxonomic classification.</title>
        <authorList>
            <person name="Goeker M."/>
        </authorList>
    </citation>
    <scope>NUCLEOTIDE SEQUENCE [LARGE SCALE GENOMIC DNA]</scope>
    <source>
        <strain evidence="2 3">DSM 11099</strain>
    </source>
</reference>
<dbReference type="InterPro" id="IPR013097">
    <property type="entry name" value="Dabb"/>
</dbReference>
<protein>
    <recommendedName>
        <fullName evidence="1">Stress-response A/B barrel domain-containing protein</fullName>
    </recommendedName>
</protein>
<evidence type="ECO:0000259" key="1">
    <source>
        <dbReference type="PROSITE" id="PS51502"/>
    </source>
</evidence>
<comment type="caution">
    <text evidence="2">The sequence shown here is derived from an EMBL/GenBank/DDBJ whole genome shotgun (WGS) entry which is preliminary data.</text>
</comment>
<evidence type="ECO:0000313" key="2">
    <source>
        <dbReference type="EMBL" id="MBB6012970.1"/>
    </source>
</evidence>